<organism evidence="2 3">
    <name type="scientific">Pandoraea terrae</name>
    <dbReference type="NCBI Taxonomy" id="1537710"/>
    <lineage>
        <taxon>Bacteria</taxon>
        <taxon>Pseudomonadati</taxon>
        <taxon>Pseudomonadota</taxon>
        <taxon>Betaproteobacteria</taxon>
        <taxon>Burkholderiales</taxon>
        <taxon>Burkholderiaceae</taxon>
        <taxon>Pandoraea</taxon>
    </lineage>
</organism>
<dbReference type="InterPro" id="IPR053714">
    <property type="entry name" value="Iso_Racemase_Enz_sf"/>
</dbReference>
<dbReference type="GO" id="GO:0047661">
    <property type="term" value="F:amino-acid racemase activity"/>
    <property type="evidence" value="ECO:0007669"/>
    <property type="project" value="InterPro"/>
</dbReference>
<dbReference type="Gene3D" id="3.40.50.12500">
    <property type="match status" value="1"/>
</dbReference>
<evidence type="ECO:0000313" key="3">
    <source>
        <dbReference type="Proteomes" id="UP000414233"/>
    </source>
</evidence>
<reference evidence="2 3" key="1">
    <citation type="submission" date="2019-08" db="EMBL/GenBank/DDBJ databases">
        <authorList>
            <person name="Peeters C."/>
        </authorList>
    </citation>
    <scope>NUCLEOTIDE SEQUENCE [LARGE SCALE GENOMIC DNA]</scope>
    <source>
        <strain evidence="2 3">LMG 30175</strain>
    </source>
</reference>
<dbReference type="PANTHER" id="PTHR28047">
    <property type="entry name" value="PROTEIN DCG1"/>
    <property type="match status" value="1"/>
</dbReference>
<dbReference type="PANTHER" id="PTHR28047:SF5">
    <property type="entry name" value="PROTEIN DCG1"/>
    <property type="match status" value="1"/>
</dbReference>
<dbReference type="InterPro" id="IPR052186">
    <property type="entry name" value="Hydantoin_racemase-like"/>
</dbReference>
<sequence>MALREACASQYDGSSWHHEGLNHPMREILLLNPNTSEDTTAMMLAIARASAPAGYAVRGATAARGVPMIVDAAALNAAGGEVLASWRRHGGDAAGVVISAFGDPGIEALQDLIDVPVVGICESSMREAAHGGRRFGVATVTPELVGPIDARAHALGLGARYTGVRLTPGDPEALTADPARLEAALAQAVSECITLDGAQAVIIGGGPLGQAAIALAGQFDVPIIAPIPAAMRRLASLLAETVR</sequence>
<proteinExistence type="inferred from homology"/>
<keyword evidence="3" id="KW-1185">Reference proteome</keyword>
<gene>
    <name evidence="2" type="ORF">PTE30175_05225</name>
</gene>
<evidence type="ECO:0000256" key="1">
    <source>
        <dbReference type="ARBA" id="ARBA00038414"/>
    </source>
</evidence>
<dbReference type="InterPro" id="IPR015942">
    <property type="entry name" value="Asp/Glu/hydantoin_racemase"/>
</dbReference>
<evidence type="ECO:0000313" key="2">
    <source>
        <dbReference type="EMBL" id="VVE58345.1"/>
    </source>
</evidence>
<dbReference type="Pfam" id="PF01177">
    <property type="entry name" value="Asp_Glu_race"/>
    <property type="match status" value="1"/>
</dbReference>
<dbReference type="Proteomes" id="UP000414233">
    <property type="component" value="Unassembled WGS sequence"/>
</dbReference>
<dbReference type="AlphaFoldDB" id="A0A5E4ZD55"/>
<comment type="similarity">
    <text evidence="1">Belongs to the HyuE racemase family.</text>
</comment>
<accession>A0A5E4ZD55</accession>
<dbReference type="EMBL" id="CABPRZ010000036">
    <property type="protein sequence ID" value="VVE58345.1"/>
    <property type="molecule type" value="Genomic_DNA"/>
</dbReference>
<protein>
    <submittedName>
        <fullName evidence="2">Hydantoin racemase</fullName>
    </submittedName>
</protein>
<name>A0A5E4ZD55_9BURK</name>